<dbReference type="SMART" id="SM00343">
    <property type="entry name" value="ZnF_C2HC"/>
    <property type="match status" value="3"/>
</dbReference>
<evidence type="ECO:0000313" key="5">
    <source>
        <dbReference type="WBParaSite" id="jg5163"/>
    </source>
</evidence>
<feature type="domain" description="CCHC-type" evidence="3">
    <location>
        <begin position="8"/>
        <end position="22"/>
    </location>
</feature>
<dbReference type="PANTHER" id="PTHR46242:SF1">
    <property type="entry name" value="ZINC FINGER CCHC DOMAIN-CONTAINING PROTEIN 9"/>
    <property type="match status" value="1"/>
</dbReference>
<name>A0A915EGQ7_9BILA</name>
<dbReference type="GO" id="GO:0003676">
    <property type="term" value="F:nucleic acid binding"/>
    <property type="evidence" value="ECO:0007669"/>
    <property type="project" value="InterPro"/>
</dbReference>
<dbReference type="InterPro" id="IPR036875">
    <property type="entry name" value="Znf_CCHC_sf"/>
</dbReference>
<proteinExistence type="predicted"/>
<dbReference type="PANTHER" id="PTHR46242">
    <property type="entry name" value="ZINC FINGER CCHC DOMAIN-CONTAINING PROTEIN 9 ZCCHC9"/>
    <property type="match status" value="1"/>
</dbReference>
<dbReference type="GO" id="GO:0019899">
    <property type="term" value="F:enzyme binding"/>
    <property type="evidence" value="ECO:0007669"/>
    <property type="project" value="UniProtKB-ARBA"/>
</dbReference>
<feature type="region of interest" description="Disordered" evidence="2">
    <location>
        <begin position="210"/>
        <end position="240"/>
    </location>
</feature>
<evidence type="ECO:0000256" key="2">
    <source>
        <dbReference type="SAM" id="MobiDB-lite"/>
    </source>
</evidence>
<dbReference type="PROSITE" id="PS50158">
    <property type="entry name" value="ZF_CCHC"/>
    <property type="match status" value="3"/>
</dbReference>
<feature type="domain" description="CCHC-type" evidence="3">
    <location>
        <begin position="41"/>
        <end position="55"/>
    </location>
</feature>
<organism evidence="4 5">
    <name type="scientific">Ditylenchus dipsaci</name>
    <dbReference type="NCBI Taxonomy" id="166011"/>
    <lineage>
        <taxon>Eukaryota</taxon>
        <taxon>Metazoa</taxon>
        <taxon>Ecdysozoa</taxon>
        <taxon>Nematoda</taxon>
        <taxon>Chromadorea</taxon>
        <taxon>Rhabditida</taxon>
        <taxon>Tylenchina</taxon>
        <taxon>Tylenchomorpha</taxon>
        <taxon>Sphaerularioidea</taxon>
        <taxon>Anguinidae</taxon>
        <taxon>Anguininae</taxon>
        <taxon>Ditylenchus</taxon>
    </lineage>
</organism>
<keyword evidence="1" id="KW-0862">Zinc</keyword>
<dbReference type="InterPro" id="IPR001878">
    <property type="entry name" value="Znf_CCHC"/>
</dbReference>
<accession>A0A915EGQ7</accession>
<evidence type="ECO:0000259" key="3">
    <source>
        <dbReference type="PROSITE" id="PS50158"/>
    </source>
</evidence>
<dbReference type="Pfam" id="PF00098">
    <property type="entry name" value="zf-CCHC"/>
    <property type="match status" value="1"/>
</dbReference>
<dbReference type="AlphaFoldDB" id="A0A915EGQ7"/>
<dbReference type="Proteomes" id="UP000887574">
    <property type="component" value="Unplaced"/>
</dbReference>
<feature type="domain" description="CCHC-type" evidence="3">
    <location>
        <begin position="69"/>
        <end position="84"/>
    </location>
</feature>
<feature type="compositionally biased region" description="Basic and acidic residues" evidence="2">
    <location>
        <begin position="210"/>
        <end position="230"/>
    </location>
</feature>
<sequence>MFGKNRQCWVCRKIGHIASECPVNNMHQLSPVYSPTSNRLCFMCGYRGHIADTCPANVVLKLGVTSGHCYVCCEKGHTKKNCPERYKWPLKGPWREQVDIIRRSQGYGGVTSHCYWLEIDDESPGDAATDSTLTCRKKHIGYHFSHLDTGGWKETDLLDPDRRRKVEESYKNCEEEDRRFSSVANMPEKEIVKTGPGEKDASSWTIPIFKEKESKGSASDAEAKQGEKDGAFSTTIEGEG</sequence>
<protein>
    <submittedName>
        <fullName evidence="5">CCHC-type domain-containing protein</fullName>
    </submittedName>
</protein>
<keyword evidence="4" id="KW-1185">Reference proteome</keyword>
<reference evidence="5" key="1">
    <citation type="submission" date="2022-11" db="UniProtKB">
        <authorList>
            <consortium name="WormBaseParasite"/>
        </authorList>
    </citation>
    <scope>IDENTIFICATION</scope>
</reference>
<evidence type="ECO:0000256" key="1">
    <source>
        <dbReference type="PROSITE-ProRule" id="PRU00047"/>
    </source>
</evidence>
<dbReference type="GO" id="GO:0008270">
    <property type="term" value="F:zinc ion binding"/>
    <property type="evidence" value="ECO:0007669"/>
    <property type="project" value="UniProtKB-KW"/>
</dbReference>
<evidence type="ECO:0000313" key="4">
    <source>
        <dbReference type="Proteomes" id="UP000887574"/>
    </source>
</evidence>
<keyword evidence="1" id="KW-0479">Metal-binding</keyword>
<dbReference type="WBParaSite" id="jg5163">
    <property type="protein sequence ID" value="jg5163"/>
    <property type="gene ID" value="jg5163"/>
</dbReference>
<dbReference type="GO" id="GO:0005730">
    <property type="term" value="C:nucleolus"/>
    <property type="evidence" value="ECO:0007669"/>
    <property type="project" value="TreeGrafter"/>
</dbReference>
<keyword evidence="1" id="KW-0863">Zinc-finger</keyword>
<dbReference type="Gene3D" id="4.10.60.10">
    <property type="entry name" value="Zinc finger, CCHC-type"/>
    <property type="match status" value="1"/>
</dbReference>
<dbReference type="SUPFAM" id="SSF57756">
    <property type="entry name" value="Retrovirus zinc finger-like domains"/>
    <property type="match status" value="2"/>
</dbReference>
<dbReference type="InterPro" id="IPR042246">
    <property type="entry name" value="ZCCHC9"/>
</dbReference>